<evidence type="ECO:0000313" key="1">
    <source>
        <dbReference type="EMBL" id="GLS72833.1"/>
    </source>
</evidence>
<dbReference type="AlphaFoldDB" id="A0AA37TJZ2"/>
<organism evidence="1 2">
    <name type="scientific">Methylobacterium tardum</name>
    <dbReference type="NCBI Taxonomy" id="374432"/>
    <lineage>
        <taxon>Bacteria</taxon>
        <taxon>Pseudomonadati</taxon>
        <taxon>Pseudomonadota</taxon>
        <taxon>Alphaproteobacteria</taxon>
        <taxon>Hyphomicrobiales</taxon>
        <taxon>Methylobacteriaceae</taxon>
        <taxon>Methylobacterium</taxon>
    </lineage>
</organism>
<dbReference type="EMBL" id="BSPL01000023">
    <property type="protein sequence ID" value="GLS72833.1"/>
    <property type="molecule type" value="Genomic_DNA"/>
</dbReference>
<sequence length="59" mass="6205">MAVANMVCPASGAMPEPGTHMAQKEWMNRSIQDAGWGTLTGMVRYKAARAGAALILVDA</sequence>
<keyword evidence="2" id="KW-1185">Reference proteome</keyword>
<name>A0AA37TJZ2_9HYPH</name>
<dbReference type="Proteomes" id="UP001157440">
    <property type="component" value="Unassembled WGS sequence"/>
</dbReference>
<accession>A0AA37TJZ2</accession>
<evidence type="ECO:0000313" key="2">
    <source>
        <dbReference type="Proteomes" id="UP001157440"/>
    </source>
</evidence>
<reference evidence="2" key="1">
    <citation type="journal article" date="2019" name="Int. J. Syst. Evol. Microbiol.">
        <title>The Global Catalogue of Microorganisms (GCM) 10K type strain sequencing project: providing services to taxonomists for standard genome sequencing and annotation.</title>
        <authorList>
            <consortium name="The Broad Institute Genomics Platform"/>
            <consortium name="The Broad Institute Genome Sequencing Center for Infectious Disease"/>
            <person name="Wu L."/>
            <person name="Ma J."/>
        </authorList>
    </citation>
    <scope>NUCLEOTIDE SEQUENCE [LARGE SCALE GENOMIC DNA]</scope>
    <source>
        <strain evidence="2">NBRC 103632</strain>
    </source>
</reference>
<proteinExistence type="predicted"/>
<gene>
    <name evidence="1" type="ORF">GCM10007890_48480</name>
</gene>
<comment type="caution">
    <text evidence="1">The sequence shown here is derived from an EMBL/GenBank/DDBJ whole genome shotgun (WGS) entry which is preliminary data.</text>
</comment>
<protein>
    <submittedName>
        <fullName evidence="1">Uncharacterized protein</fullName>
    </submittedName>
</protein>